<proteinExistence type="predicted"/>
<dbReference type="AlphaFoldDB" id="A0AAV5JS38"/>
<reference evidence="1 2" key="1">
    <citation type="journal article" date="2021" name="Commun. Biol.">
        <title>The genome of Shorea leprosula (Dipterocarpaceae) highlights the ecological relevance of drought in aseasonal tropical rainforests.</title>
        <authorList>
            <person name="Ng K.K.S."/>
            <person name="Kobayashi M.J."/>
            <person name="Fawcett J.A."/>
            <person name="Hatakeyama M."/>
            <person name="Paape T."/>
            <person name="Ng C.H."/>
            <person name="Ang C.C."/>
            <person name="Tnah L.H."/>
            <person name="Lee C.T."/>
            <person name="Nishiyama T."/>
            <person name="Sese J."/>
            <person name="O'Brien M.J."/>
            <person name="Copetti D."/>
            <person name="Mohd Noor M.I."/>
            <person name="Ong R.C."/>
            <person name="Putra M."/>
            <person name="Sireger I.Z."/>
            <person name="Indrioko S."/>
            <person name="Kosugi Y."/>
            <person name="Izuno A."/>
            <person name="Isagi Y."/>
            <person name="Lee S.L."/>
            <person name="Shimizu K.K."/>
        </authorList>
    </citation>
    <scope>NUCLEOTIDE SEQUENCE [LARGE SCALE GENOMIC DNA]</scope>
    <source>
        <strain evidence="1">214</strain>
    </source>
</reference>
<organism evidence="1 2">
    <name type="scientific">Rubroshorea leprosula</name>
    <dbReference type="NCBI Taxonomy" id="152421"/>
    <lineage>
        <taxon>Eukaryota</taxon>
        <taxon>Viridiplantae</taxon>
        <taxon>Streptophyta</taxon>
        <taxon>Embryophyta</taxon>
        <taxon>Tracheophyta</taxon>
        <taxon>Spermatophyta</taxon>
        <taxon>Magnoliopsida</taxon>
        <taxon>eudicotyledons</taxon>
        <taxon>Gunneridae</taxon>
        <taxon>Pentapetalae</taxon>
        <taxon>rosids</taxon>
        <taxon>malvids</taxon>
        <taxon>Malvales</taxon>
        <taxon>Dipterocarpaceae</taxon>
        <taxon>Rubroshorea</taxon>
    </lineage>
</organism>
<keyword evidence="2" id="KW-1185">Reference proteome</keyword>
<sequence length="67" mass="7799">MMFFSLKEKLSIAFEHMPHSYYAQAYRHSYFSVGLSIPWCCLVHQSPFTATQKPLFSPCSVNYVDMV</sequence>
<accession>A0AAV5JS38</accession>
<comment type="caution">
    <text evidence="1">The sequence shown here is derived from an EMBL/GenBank/DDBJ whole genome shotgun (WGS) entry which is preliminary data.</text>
</comment>
<gene>
    <name evidence="1" type="ORF">SLEP1_g25037</name>
</gene>
<evidence type="ECO:0000313" key="2">
    <source>
        <dbReference type="Proteomes" id="UP001054252"/>
    </source>
</evidence>
<dbReference type="EMBL" id="BPVZ01000040">
    <property type="protein sequence ID" value="GKV14122.1"/>
    <property type="molecule type" value="Genomic_DNA"/>
</dbReference>
<protein>
    <submittedName>
        <fullName evidence="1">Uncharacterized protein</fullName>
    </submittedName>
</protein>
<name>A0AAV5JS38_9ROSI</name>
<dbReference type="Proteomes" id="UP001054252">
    <property type="component" value="Unassembled WGS sequence"/>
</dbReference>
<evidence type="ECO:0000313" key="1">
    <source>
        <dbReference type="EMBL" id="GKV14122.1"/>
    </source>
</evidence>